<evidence type="ECO:0000313" key="1">
    <source>
        <dbReference type="EMBL" id="SDM87475.1"/>
    </source>
</evidence>
<sequence length="372" mass="41313">MHSGGTGAPADGGVVSGEPPINFAAHQVRAGGMQGAREDFENMLSLLVRATRPGARMIAANPGDWGIDVLVGDLGGLVAIWQSKYFFPLVKESHQQEIRDSFKSARTNAEKHGYKLNQWILCVPSSMDPPTASWWDSWKKREQQKYKVQIELWDETELRTQLISPDADHVRRHYYESPRVQPSVRPTPAETAVAQLLPPDEDEKLESALFVRQLREAGHAEVTAAKREFFNAELMAREVVDKGVPWEVAALTTADATVHSVWENRFNDACQAQDDPKLPGLHTTVMTDIRTQHNTFASGLPGGVVHSCGLMHRVVDDRRAGWVKHWRQVADEAVDTKELPDPQTAEVAPIDIARGETDEVPVAQLTAVEADR</sequence>
<gene>
    <name evidence="1" type="ORF">SAMN04488074_12867</name>
</gene>
<accession>A0A1G9WTI3</accession>
<evidence type="ECO:0008006" key="3">
    <source>
        <dbReference type="Google" id="ProtNLM"/>
    </source>
</evidence>
<name>A0A1G9WTI3_9PSEU</name>
<evidence type="ECO:0000313" key="2">
    <source>
        <dbReference type="Proteomes" id="UP000199682"/>
    </source>
</evidence>
<organism evidence="1 2">
    <name type="scientific">Lentzea albidocapillata subsp. violacea</name>
    <dbReference type="NCBI Taxonomy" id="128104"/>
    <lineage>
        <taxon>Bacteria</taxon>
        <taxon>Bacillati</taxon>
        <taxon>Actinomycetota</taxon>
        <taxon>Actinomycetes</taxon>
        <taxon>Pseudonocardiales</taxon>
        <taxon>Pseudonocardiaceae</taxon>
        <taxon>Lentzea</taxon>
    </lineage>
</organism>
<reference evidence="2" key="1">
    <citation type="submission" date="2016-10" db="EMBL/GenBank/DDBJ databases">
        <authorList>
            <person name="Varghese N."/>
            <person name="Submissions S."/>
        </authorList>
    </citation>
    <scope>NUCLEOTIDE SEQUENCE [LARGE SCALE GENOMIC DNA]</scope>
    <source>
        <strain evidence="2">DSM 44796</strain>
    </source>
</reference>
<protein>
    <recommendedName>
        <fullName evidence="3">Serine/threonine protein kinase</fullName>
    </recommendedName>
</protein>
<dbReference type="AlphaFoldDB" id="A0A1G9WTI3"/>
<proteinExistence type="predicted"/>
<dbReference type="EMBL" id="FNET01000028">
    <property type="protein sequence ID" value="SDM87475.1"/>
    <property type="molecule type" value="Genomic_DNA"/>
</dbReference>
<dbReference type="Proteomes" id="UP000199682">
    <property type="component" value="Unassembled WGS sequence"/>
</dbReference>